<proteinExistence type="predicted"/>
<evidence type="ECO:0000313" key="3">
    <source>
        <dbReference type="Proteomes" id="UP001166021"/>
    </source>
</evidence>
<keyword evidence="3" id="KW-1185">Reference proteome</keyword>
<reference evidence="2" key="1">
    <citation type="submission" date="2020-05" db="EMBL/GenBank/DDBJ databases">
        <title>The draft genome sequence of Maribacter sp. ANRC-HE7.</title>
        <authorList>
            <person name="Mu L."/>
        </authorList>
    </citation>
    <scope>NUCLEOTIDE SEQUENCE</scope>
    <source>
        <strain evidence="2">ANRC-HE7</strain>
    </source>
</reference>
<dbReference type="EMBL" id="JABTCF010000008">
    <property type="protein sequence ID" value="MBD0778722.1"/>
    <property type="molecule type" value="Genomic_DNA"/>
</dbReference>
<sequence length="165" mass="19129">MNIDLGSVIVGAIILIICILPFILIGRSRRKREKHFLQSLSNIANQYNCQINQHEIFGTFAIGMDKEHNAVFFCRQFKDEMIEQYVDLTKIKNCKVINTDRTLKSKDGHKKVTDKLELGFSPSVKDKPEVKWEFFNADVSFQPNGELLSMENWSKTINNRIKLIH</sequence>
<feature type="transmembrane region" description="Helical" evidence="1">
    <location>
        <begin position="6"/>
        <end position="25"/>
    </location>
</feature>
<keyword evidence="1" id="KW-1133">Transmembrane helix</keyword>
<evidence type="ECO:0000256" key="1">
    <source>
        <dbReference type="SAM" id="Phobius"/>
    </source>
</evidence>
<accession>A0ABR7V1L2</accession>
<protein>
    <submittedName>
        <fullName evidence="2">Uncharacterized protein</fullName>
    </submittedName>
</protein>
<dbReference type="RefSeq" id="WP_188244197.1">
    <property type="nucleotide sequence ID" value="NZ_JABTCF010000008.1"/>
</dbReference>
<evidence type="ECO:0000313" key="2">
    <source>
        <dbReference type="EMBL" id="MBD0778722.1"/>
    </source>
</evidence>
<gene>
    <name evidence="2" type="ORF">HPE56_13045</name>
</gene>
<keyword evidence="1" id="KW-0812">Transmembrane</keyword>
<name>A0ABR7V1L2_9FLAO</name>
<keyword evidence="1" id="KW-0472">Membrane</keyword>
<comment type="caution">
    <text evidence="2">The sequence shown here is derived from an EMBL/GenBank/DDBJ whole genome shotgun (WGS) entry which is preliminary data.</text>
</comment>
<organism evidence="2 3">
    <name type="scientific">Maribacter aquimaris</name>
    <dbReference type="NCBI Taxonomy" id="2737171"/>
    <lineage>
        <taxon>Bacteria</taxon>
        <taxon>Pseudomonadati</taxon>
        <taxon>Bacteroidota</taxon>
        <taxon>Flavobacteriia</taxon>
        <taxon>Flavobacteriales</taxon>
        <taxon>Flavobacteriaceae</taxon>
        <taxon>Maribacter</taxon>
    </lineage>
</organism>
<dbReference type="Proteomes" id="UP001166021">
    <property type="component" value="Unassembled WGS sequence"/>
</dbReference>